<dbReference type="EMBL" id="JARJBC010000082">
    <property type="protein sequence ID" value="MDF3294453.1"/>
    <property type="molecule type" value="Genomic_DNA"/>
</dbReference>
<dbReference type="InterPro" id="IPR041618">
    <property type="entry name" value="PKS_DE"/>
</dbReference>
<evidence type="ECO:0000313" key="4">
    <source>
        <dbReference type="EMBL" id="MDF3294453.1"/>
    </source>
</evidence>
<dbReference type="Gene3D" id="6.10.140.1830">
    <property type="match status" value="1"/>
</dbReference>
<dbReference type="InterPro" id="IPR050091">
    <property type="entry name" value="PKS_NRPS_Biosynth_Enz"/>
</dbReference>
<dbReference type="InterPro" id="IPR016035">
    <property type="entry name" value="Acyl_Trfase/lysoPLipase"/>
</dbReference>
<name>A0ABT5ZX96_9ACTN</name>
<dbReference type="PANTHER" id="PTHR43775">
    <property type="entry name" value="FATTY ACID SYNTHASE"/>
    <property type="match status" value="1"/>
</dbReference>
<dbReference type="RefSeq" id="WP_276097248.1">
    <property type="nucleotide sequence ID" value="NZ_JARJBC010000082.1"/>
</dbReference>
<keyword evidence="1" id="KW-0808">Transferase</keyword>
<keyword evidence="5" id="KW-1185">Reference proteome</keyword>
<dbReference type="PANTHER" id="PTHR43775:SF51">
    <property type="entry name" value="INACTIVE PHENOLPHTHIOCEROL SYNTHESIS POLYKETIDE SYNTHASE TYPE I PKS1-RELATED"/>
    <property type="match status" value="1"/>
</dbReference>
<dbReference type="Gene3D" id="3.40.366.10">
    <property type="entry name" value="Malonyl-Coenzyme A Acyl Carrier Protein, domain 2"/>
    <property type="match status" value="1"/>
</dbReference>
<accession>A0ABT5ZX96</accession>
<comment type="caution">
    <text evidence="4">The sequence shown here is derived from an EMBL/GenBank/DDBJ whole genome shotgun (WGS) entry which is preliminary data.</text>
</comment>
<dbReference type="SUPFAM" id="SSF52151">
    <property type="entry name" value="FabD/lysophospholipase-like"/>
    <property type="match status" value="1"/>
</dbReference>
<dbReference type="InterPro" id="IPR001227">
    <property type="entry name" value="Ac_transferase_dom_sf"/>
</dbReference>
<keyword evidence="2" id="KW-0511">Multifunctional enzyme</keyword>
<feature type="domain" description="Polyketide synthase dimerisation element" evidence="3">
    <location>
        <begin position="119"/>
        <end position="151"/>
    </location>
</feature>
<reference evidence="4 5" key="1">
    <citation type="submission" date="2023-03" db="EMBL/GenBank/DDBJ databases">
        <title>Draft genome sequence of Streptomyces sp. RB6PN23 isolated from peat swamp forest in Thailand.</title>
        <authorList>
            <person name="Klaysubun C."/>
            <person name="Duangmal K."/>
        </authorList>
    </citation>
    <scope>NUCLEOTIDE SEQUENCE [LARGE SCALE GENOMIC DNA]</scope>
    <source>
        <strain evidence="4 5">RB6PN23</strain>
    </source>
</reference>
<dbReference type="Proteomes" id="UP001216579">
    <property type="component" value="Unassembled WGS sequence"/>
</dbReference>
<evidence type="ECO:0000259" key="3">
    <source>
        <dbReference type="Pfam" id="PF18369"/>
    </source>
</evidence>
<evidence type="ECO:0000256" key="1">
    <source>
        <dbReference type="ARBA" id="ARBA00022679"/>
    </source>
</evidence>
<feature type="non-terminal residue" evidence="4">
    <location>
        <position position="151"/>
    </location>
</feature>
<evidence type="ECO:0000313" key="5">
    <source>
        <dbReference type="Proteomes" id="UP001216579"/>
    </source>
</evidence>
<proteinExistence type="predicted"/>
<gene>
    <name evidence="4" type="ORF">P3G67_35790</name>
</gene>
<dbReference type="Gene3D" id="3.30.70.3290">
    <property type="match status" value="1"/>
</dbReference>
<protein>
    <recommendedName>
        <fullName evidence="3">Polyketide synthase dimerisation element domain-containing protein</fullName>
    </recommendedName>
</protein>
<organism evidence="4 5">
    <name type="scientific">Streptomyces silvisoli</name>
    <dbReference type="NCBI Taxonomy" id="3034235"/>
    <lineage>
        <taxon>Bacteria</taxon>
        <taxon>Bacillati</taxon>
        <taxon>Actinomycetota</taxon>
        <taxon>Actinomycetes</taxon>
        <taxon>Kitasatosporales</taxon>
        <taxon>Streptomycetaceae</taxon>
        <taxon>Streptomyces</taxon>
    </lineage>
</organism>
<dbReference type="Pfam" id="PF18369">
    <property type="entry name" value="PKS_DE"/>
    <property type="match status" value="1"/>
</dbReference>
<sequence>MRFADGVRWLADQGVTALVELGPDGVLSGLAQHSCAPGTLVVPVLRHQTSDSTLRQNDAEMLLSAVGRLYAQGVVVDWAGVFAGRGAVRVGLPTYAFQRQRFWPEVVPTVSDSAGDRVDQRFWASVEQRDVRALAGELGVDSGVVASVMPA</sequence>
<evidence type="ECO:0000256" key="2">
    <source>
        <dbReference type="ARBA" id="ARBA00023268"/>
    </source>
</evidence>